<dbReference type="RefSeq" id="XP_005645271.1">
    <property type="nucleotide sequence ID" value="XM_005645214.1"/>
</dbReference>
<evidence type="ECO:0000313" key="2">
    <source>
        <dbReference type="Proteomes" id="UP000007264"/>
    </source>
</evidence>
<dbReference type="AlphaFoldDB" id="I0YQQ8"/>
<dbReference type="Proteomes" id="UP000007264">
    <property type="component" value="Unassembled WGS sequence"/>
</dbReference>
<name>I0YQQ8_COCSC</name>
<evidence type="ECO:0000313" key="1">
    <source>
        <dbReference type="EMBL" id="EIE20727.1"/>
    </source>
</evidence>
<dbReference type="OrthoDB" id="10346741at2759"/>
<dbReference type="KEGG" id="csl:COCSUDRAFT_43653"/>
<proteinExistence type="predicted"/>
<protein>
    <recommendedName>
        <fullName evidence="3">MYND-type domain-containing protein</fullName>
    </recommendedName>
</protein>
<reference evidence="1 2" key="1">
    <citation type="journal article" date="2012" name="Genome Biol.">
        <title>The genome of the polar eukaryotic microalga coccomyxa subellipsoidea reveals traits of cold adaptation.</title>
        <authorList>
            <person name="Blanc G."/>
            <person name="Agarkova I."/>
            <person name="Grimwood J."/>
            <person name="Kuo A."/>
            <person name="Brueggeman A."/>
            <person name="Dunigan D."/>
            <person name="Gurnon J."/>
            <person name="Ladunga I."/>
            <person name="Lindquist E."/>
            <person name="Lucas S."/>
            <person name="Pangilinan J."/>
            <person name="Proschold T."/>
            <person name="Salamov A."/>
            <person name="Schmutz J."/>
            <person name="Weeks D."/>
            <person name="Yamada T."/>
            <person name="Claverie J.M."/>
            <person name="Grigoriev I."/>
            <person name="Van Etten J."/>
            <person name="Lomsadze A."/>
            <person name="Borodovsky M."/>
        </authorList>
    </citation>
    <scope>NUCLEOTIDE SEQUENCE [LARGE SCALE GENOMIC DNA]</scope>
    <source>
        <strain evidence="1 2">C-169</strain>
    </source>
</reference>
<accession>I0YQQ8</accession>
<comment type="caution">
    <text evidence="1">The sequence shown here is derived from an EMBL/GenBank/DDBJ whole genome shotgun (WGS) entry which is preliminary data.</text>
</comment>
<dbReference type="SUPFAM" id="SSF144232">
    <property type="entry name" value="HIT/MYND zinc finger-like"/>
    <property type="match status" value="1"/>
</dbReference>
<evidence type="ECO:0008006" key="3">
    <source>
        <dbReference type="Google" id="ProtNLM"/>
    </source>
</evidence>
<dbReference type="EMBL" id="AGSI01000014">
    <property type="protein sequence ID" value="EIE20727.1"/>
    <property type="molecule type" value="Genomic_DNA"/>
</dbReference>
<dbReference type="GeneID" id="17038706"/>
<organism evidence="1 2">
    <name type="scientific">Coccomyxa subellipsoidea (strain C-169)</name>
    <name type="common">Green microalga</name>
    <dbReference type="NCBI Taxonomy" id="574566"/>
    <lineage>
        <taxon>Eukaryota</taxon>
        <taxon>Viridiplantae</taxon>
        <taxon>Chlorophyta</taxon>
        <taxon>core chlorophytes</taxon>
        <taxon>Trebouxiophyceae</taxon>
        <taxon>Trebouxiophyceae incertae sedis</taxon>
        <taxon>Coccomyxaceae</taxon>
        <taxon>Coccomyxa</taxon>
        <taxon>Coccomyxa subellipsoidea</taxon>
    </lineage>
</organism>
<sequence>MENTPLMDDALAFNFADRIASKGAYGSLPMNWKRLGSGHLCLACGKLLSAPMCCKSCGLAFFCGPQCETAAAAQHKVACSVASRFAHQQLPDERDIASLKEFVRLVGRHCNPVSPSQKLGPSSFGSKEALHFLHVHPGMLQRVVADHLFVCCHLLMHERVCCNPHIYAWCLLDGCLREDNVDRFMERIGLAPTDSAQPLSEEQARQRQMDWQRSAVLPLQEMFGQVGIGRFWDANPRFPDAMAVTGRDLDNMASRRSFEYRRTHSLEPRQDILALRRCKSRSL</sequence>
<gene>
    <name evidence="1" type="ORF">COCSUDRAFT_43653</name>
</gene>
<keyword evidence="2" id="KW-1185">Reference proteome</keyword>